<organism evidence="2 3">
    <name type="scientific">Nocardiopsis mwathae</name>
    <dbReference type="NCBI Taxonomy" id="1472723"/>
    <lineage>
        <taxon>Bacteria</taxon>
        <taxon>Bacillati</taxon>
        <taxon>Actinomycetota</taxon>
        <taxon>Actinomycetes</taxon>
        <taxon>Streptosporangiales</taxon>
        <taxon>Nocardiopsidaceae</taxon>
        <taxon>Nocardiopsis</taxon>
    </lineage>
</organism>
<keyword evidence="3" id="KW-1185">Reference proteome</keyword>
<sequence length="147" mass="16157">MAGDPDPHDANPPEGTMGLIGPKVDDDARRRHSEDEQAAHRLPGLLEEVAAAERALIAAQEDGASAAELRRCGIELDRALTDAMRAAYARERALIGPRGYTDRIHRRKRLATRDVRHATELAERLLTEREAHRLHGIAQVPRSPVGA</sequence>
<dbReference type="AlphaFoldDB" id="A0A7X0D4T7"/>
<accession>A0A7X0D4T7</accession>
<evidence type="ECO:0000313" key="3">
    <source>
        <dbReference type="Proteomes" id="UP000546642"/>
    </source>
</evidence>
<comment type="caution">
    <text evidence="2">The sequence shown here is derived from an EMBL/GenBank/DDBJ whole genome shotgun (WGS) entry which is preliminary data.</text>
</comment>
<name>A0A7X0D4T7_9ACTN</name>
<dbReference type="Proteomes" id="UP000546642">
    <property type="component" value="Unassembled WGS sequence"/>
</dbReference>
<evidence type="ECO:0000313" key="2">
    <source>
        <dbReference type="EMBL" id="MBB6171455.1"/>
    </source>
</evidence>
<gene>
    <name evidence="2" type="ORF">HNR23_001515</name>
</gene>
<protein>
    <submittedName>
        <fullName evidence="2">Uncharacterized protein</fullName>
    </submittedName>
</protein>
<feature type="compositionally biased region" description="Basic and acidic residues" evidence="1">
    <location>
        <begin position="23"/>
        <end position="38"/>
    </location>
</feature>
<feature type="compositionally biased region" description="Basic and acidic residues" evidence="1">
    <location>
        <begin position="1"/>
        <end position="11"/>
    </location>
</feature>
<dbReference type="EMBL" id="JACHDS010000001">
    <property type="protein sequence ID" value="MBB6171455.1"/>
    <property type="molecule type" value="Genomic_DNA"/>
</dbReference>
<reference evidence="2 3" key="1">
    <citation type="submission" date="2020-08" db="EMBL/GenBank/DDBJ databases">
        <title>Sequencing the genomes of 1000 actinobacteria strains.</title>
        <authorList>
            <person name="Klenk H.-P."/>
        </authorList>
    </citation>
    <scope>NUCLEOTIDE SEQUENCE [LARGE SCALE GENOMIC DNA]</scope>
    <source>
        <strain evidence="2 3">DSM 46659</strain>
    </source>
</reference>
<feature type="region of interest" description="Disordered" evidence="1">
    <location>
        <begin position="1"/>
        <end position="38"/>
    </location>
</feature>
<evidence type="ECO:0000256" key="1">
    <source>
        <dbReference type="SAM" id="MobiDB-lite"/>
    </source>
</evidence>
<proteinExistence type="predicted"/>